<dbReference type="Pfam" id="PF05558">
    <property type="entry name" value="DREPP"/>
    <property type="match status" value="1"/>
</dbReference>
<accession>A0A6V7QKE3</accession>
<name>A0A6V7QKE3_ANACO</name>
<dbReference type="PANTHER" id="PTHR38522">
    <property type="entry name" value="PLASMA MEMBRANE-ASSOCIATED CATION-BINDING PROTEIN 1"/>
    <property type="match status" value="1"/>
</dbReference>
<dbReference type="InterPro" id="IPR008469">
    <property type="entry name" value="DREPP"/>
</dbReference>
<dbReference type="PANTHER" id="PTHR38522:SF2">
    <property type="entry name" value="PLASMA MEMBRANE-ASSOCIATED CATION-BINDING PROTEIN 1"/>
    <property type="match status" value="1"/>
</dbReference>
<organism evidence="2">
    <name type="scientific">Ananas comosus var. bracteatus</name>
    <name type="common">red pineapple</name>
    <dbReference type="NCBI Taxonomy" id="296719"/>
    <lineage>
        <taxon>Eukaryota</taxon>
        <taxon>Viridiplantae</taxon>
        <taxon>Streptophyta</taxon>
        <taxon>Embryophyta</taxon>
        <taxon>Tracheophyta</taxon>
        <taxon>Spermatophyta</taxon>
        <taxon>Magnoliopsida</taxon>
        <taxon>Liliopsida</taxon>
        <taxon>Poales</taxon>
        <taxon>Bromeliaceae</taxon>
        <taxon>Bromelioideae</taxon>
        <taxon>Ananas</taxon>
    </lineage>
</organism>
<dbReference type="GO" id="GO:0005886">
    <property type="term" value="C:plasma membrane"/>
    <property type="evidence" value="ECO:0007669"/>
    <property type="project" value="InterPro"/>
</dbReference>
<reference evidence="2" key="1">
    <citation type="submission" date="2020-07" db="EMBL/GenBank/DDBJ databases">
        <authorList>
            <person name="Lin J."/>
        </authorList>
    </citation>
    <scope>NUCLEOTIDE SEQUENCE</scope>
</reference>
<feature type="region of interest" description="Disordered" evidence="1">
    <location>
        <begin position="134"/>
        <end position="172"/>
    </location>
</feature>
<proteinExistence type="predicted"/>
<gene>
    <name evidence="2" type="ORF">CB5_LOCUS26612</name>
</gene>
<protein>
    <recommendedName>
        <fullName evidence="3">Plasma membrane-associated cation-binding protein 1</fullName>
    </recommendedName>
</protein>
<evidence type="ECO:0008006" key="3">
    <source>
        <dbReference type="Google" id="ProtNLM"/>
    </source>
</evidence>
<feature type="compositionally biased region" description="Basic residues" evidence="1">
    <location>
        <begin position="137"/>
        <end position="156"/>
    </location>
</feature>
<dbReference type="EMBL" id="LR862136">
    <property type="protein sequence ID" value="CAD1843401.1"/>
    <property type="molecule type" value="Genomic_DNA"/>
</dbReference>
<dbReference type="AlphaFoldDB" id="A0A6V7QKE3"/>
<sequence length="172" mass="19344">MEVLLCNCYKVAPKIKKIFDKDGKKAAAADFSKSFDKDEISKEVEEKKSELQPKVVVVYEAASAEIKTLVKERKQSGVKKHSLAVTKFLQELITIEFPGAKKVSEAAAASAPALVAGPVLFVFEKVSGFVVMEERRRRPKRPSRPRSRPRERWRRWRWGEEGGGRGGRGRAS</sequence>
<evidence type="ECO:0000256" key="1">
    <source>
        <dbReference type="SAM" id="MobiDB-lite"/>
    </source>
</evidence>
<evidence type="ECO:0000313" key="2">
    <source>
        <dbReference type="EMBL" id="CAD1843401.1"/>
    </source>
</evidence>